<dbReference type="Pfam" id="PF08305">
    <property type="entry name" value="NPCBM"/>
    <property type="match status" value="1"/>
</dbReference>
<feature type="domain" description="Glycosyl hydrolase family 98 putative carbohydrate-binding module" evidence="7">
    <location>
        <begin position="460"/>
        <end position="604"/>
    </location>
</feature>
<evidence type="ECO:0000259" key="7">
    <source>
        <dbReference type="SMART" id="SM00776"/>
    </source>
</evidence>
<dbReference type="InterPro" id="IPR041916">
    <property type="entry name" value="Anti_sigma_zinc_sf"/>
</dbReference>
<feature type="compositionally biased region" description="Basic and acidic residues" evidence="6">
    <location>
        <begin position="24"/>
        <end position="33"/>
    </location>
</feature>
<evidence type="ECO:0000313" key="9">
    <source>
        <dbReference type="Proteomes" id="UP001614394"/>
    </source>
</evidence>
<keyword evidence="4" id="KW-0238">DNA-binding</keyword>
<dbReference type="Gene3D" id="1.10.10.10">
    <property type="entry name" value="Winged helix-like DNA-binding domain superfamily/Winged helix DNA-binding domain"/>
    <property type="match status" value="1"/>
</dbReference>
<dbReference type="PANTHER" id="PTHR43133:SF8">
    <property type="entry name" value="RNA POLYMERASE SIGMA FACTOR HI_1459-RELATED"/>
    <property type="match status" value="1"/>
</dbReference>
<protein>
    <submittedName>
        <fullName evidence="8">Sigma-70 family RNA polymerase sigma factor</fullName>
    </submittedName>
</protein>
<dbReference type="PRINTS" id="PR01217">
    <property type="entry name" value="PRICHEXTENSN"/>
</dbReference>
<feature type="compositionally biased region" description="Low complexity" evidence="6">
    <location>
        <begin position="1"/>
        <end position="15"/>
    </location>
</feature>
<dbReference type="InterPro" id="IPR036388">
    <property type="entry name" value="WH-like_DNA-bd_sf"/>
</dbReference>
<keyword evidence="3" id="KW-0731">Sigma factor</keyword>
<evidence type="ECO:0000256" key="4">
    <source>
        <dbReference type="ARBA" id="ARBA00023125"/>
    </source>
</evidence>
<dbReference type="PANTHER" id="PTHR43133">
    <property type="entry name" value="RNA POLYMERASE ECF-TYPE SIGMA FACTO"/>
    <property type="match status" value="1"/>
</dbReference>
<evidence type="ECO:0000256" key="6">
    <source>
        <dbReference type="SAM" id="MobiDB-lite"/>
    </source>
</evidence>
<feature type="compositionally biased region" description="Pro residues" evidence="6">
    <location>
        <begin position="391"/>
        <end position="462"/>
    </location>
</feature>
<reference evidence="8 9" key="1">
    <citation type="submission" date="2024-10" db="EMBL/GenBank/DDBJ databases">
        <title>The Natural Products Discovery Center: Release of the First 8490 Sequenced Strains for Exploring Actinobacteria Biosynthetic Diversity.</title>
        <authorList>
            <person name="Kalkreuter E."/>
            <person name="Kautsar S.A."/>
            <person name="Yang D."/>
            <person name="Bader C.D."/>
            <person name="Teijaro C.N."/>
            <person name="Fluegel L."/>
            <person name="Davis C.M."/>
            <person name="Simpson J.R."/>
            <person name="Lauterbach L."/>
            <person name="Steele A.D."/>
            <person name="Gui C."/>
            <person name="Meng S."/>
            <person name="Li G."/>
            <person name="Viehrig K."/>
            <person name="Ye F."/>
            <person name="Su P."/>
            <person name="Kiefer A.F."/>
            <person name="Nichols A."/>
            <person name="Cepeda A.J."/>
            <person name="Yan W."/>
            <person name="Fan B."/>
            <person name="Jiang Y."/>
            <person name="Adhikari A."/>
            <person name="Zheng C.-J."/>
            <person name="Schuster L."/>
            <person name="Cowan T.M."/>
            <person name="Smanski M.J."/>
            <person name="Chevrette M.G."/>
            <person name="De Carvalho L.P.S."/>
            <person name="Shen B."/>
        </authorList>
    </citation>
    <scope>NUCLEOTIDE SEQUENCE [LARGE SCALE GENOMIC DNA]</scope>
    <source>
        <strain evidence="8 9">NPDC053399</strain>
    </source>
</reference>
<gene>
    <name evidence="8" type="ORF">ACIGXA_27245</name>
</gene>
<proteinExistence type="inferred from homology"/>
<dbReference type="InterPro" id="IPR014284">
    <property type="entry name" value="RNA_pol_sigma-70_dom"/>
</dbReference>
<dbReference type="SUPFAM" id="SSF88659">
    <property type="entry name" value="Sigma3 and sigma4 domains of RNA polymerase sigma factors"/>
    <property type="match status" value="1"/>
</dbReference>
<feature type="region of interest" description="Disordered" evidence="6">
    <location>
        <begin position="378"/>
        <end position="464"/>
    </location>
</feature>
<feature type="compositionally biased region" description="Low complexity" evidence="6">
    <location>
        <begin position="380"/>
        <end position="390"/>
    </location>
</feature>
<organism evidence="8 9">
    <name type="scientific">Streptomyces fildesensis</name>
    <dbReference type="NCBI Taxonomy" id="375757"/>
    <lineage>
        <taxon>Bacteria</taxon>
        <taxon>Bacillati</taxon>
        <taxon>Actinomycetota</taxon>
        <taxon>Actinomycetes</taxon>
        <taxon>Kitasatosporales</taxon>
        <taxon>Streptomycetaceae</taxon>
        <taxon>Streptomyces</taxon>
    </lineage>
</organism>
<keyword evidence="5" id="KW-0804">Transcription</keyword>
<evidence type="ECO:0000256" key="2">
    <source>
        <dbReference type="ARBA" id="ARBA00023015"/>
    </source>
</evidence>
<comment type="similarity">
    <text evidence="1">Belongs to the sigma-70 factor family. ECF subfamily.</text>
</comment>
<comment type="caution">
    <text evidence="8">The sequence shown here is derived from an EMBL/GenBank/DDBJ whole genome shotgun (WGS) entry which is preliminary data.</text>
</comment>
<dbReference type="Gene3D" id="2.60.120.1060">
    <property type="entry name" value="NPCBM/NEW2 domain"/>
    <property type="match status" value="1"/>
</dbReference>
<dbReference type="NCBIfam" id="TIGR02937">
    <property type="entry name" value="sigma70-ECF"/>
    <property type="match status" value="1"/>
</dbReference>
<sequence length="605" mass="62646">MDEANGESNAAASAEAGGGLPSRRVPEQREPESHVPLSDADLVARVRGGDDSSYEELYRRHADSVRRYARSCCRDAHTAEDLTGEVFARTLQAVRGGSGPDSAVRAYLLTTVRRVAASWGNTARREQLVEDFAVFAVSAAGSSTNEDTLDLGADVRAMHDAEQSLAIRAFRTLPERWQTVLWHTAVEEESPSEIAPLLGLTANATAVLAHRAREGLRQAYLQAHVSSTLTAGSSCARYADRLGAHARGGLRMRADRELSKHLKECERCRAAALELADVNSALKGLLPVAVIGWFAAAYAAKVAGIVAGVGVASAAGGAAAAASGAASGGGAGAGAAGGGAAAEGLGAPVKAGIVAAVVVAAAGIAFAAMNIGDDAPAPKPQAKPAVVAPVTTPPPTPPPKPRPRPSPEPPRVAPKPPAPKPTPKPAVPVAQPKPSPTPSPTPSPVPKPTPTPTPSPAPPPAPTVFQVNQLGWSGIGDDTKPTVRLGRSSWVWDRWGLNIGGEEYEHGITVRSPSSVLIDLNRSCTTYDALAGVDDMTMGLGAVRFSVYGDNGRLWRSPVVRGGDAAVPVSVGIAGQKTIRLVVESADRYQFVNVADWAQSRISCQ</sequence>
<dbReference type="InterPro" id="IPR039425">
    <property type="entry name" value="RNA_pol_sigma-70-like"/>
</dbReference>
<dbReference type="SUPFAM" id="SSF49785">
    <property type="entry name" value="Galactose-binding domain-like"/>
    <property type="match status" value="1"/>
</dbReference>
<dbReference type="InterPro" id="IPR013324">
    <property type="entry name" value="RNA_pol_sigma_r3/r4-like"/>
</dbReference>
<keyword evidence="9" id="KW-1185">Reference proteome</keyword>
<dbReference type="InterPro" id="IPR013325">
    <property type="entry name" value="RNA_pol_sigma_r2"/>
</dbReference>
<dbReference type="InterPro" id="IPR008979">
    <property type="entry name" value="Galactose-bd-like_sf"/>
</dbReference>
<dbReference type="Gene3D" id="1.10.1740.10">
    <property type="match status" value="1"/>
</dbReference>
<dbReference type="InterPro" id="IPR038637">
    <property type="entry name" value="NPCBM_sf"/>
</dbReference>
<evidence type="ECO:0000313" key="8">
    <source>
        <dbReference type="EMBL" id="MFI9104219.1"/>
    </source>
</evidence>
<evidence type="ECO:0000256" key="1">
    <source>
        <dbReference type="ARBA" id="ARBA00010641"/>
    </source>
</evidence>
<dbReference type="Proteomes" id="UP001614394">
    <property type="component" value="Unassembled WGS sequence"/>
</dbReference>
<dbReference type="SUPFAM" id="SSF88946">
    <property type="entry name" value="Sigma2 domain of RNA polymerase sigma factors"/>
    <property type="match status" value="1"/>
</dbReference>
<dbReference type="InterPro" id="IPR013222">
    <property type="entry name" value="Glyco_hyd_98_carb-bd"/>
</dbReference>
<dbReference type="Gene3D" id="1.10.10.1320">
    <property type="entry name" value="Anti-sigma factor, zinc-finger domain"/>
    <property type="match status" value="1"/>
</dbReference>
<dbReference type="RefSeq" id="WP_399654204.1">
    <property type="nucleotide sequence ID" value="NZ_JBITYG010000008.1"/>
</dbReference>
<dbReference type="SMART" id="SM00776">
    <property type="entry name" value="NPCBM"/>
    <property type="match status" value="1"/>
</dbReference>
<name>A0ABW8CCQ1_9ACTN</name>
<keyword evidence="2" id="KW-0805">Transcription regulation</keyword>
<evidence type="ECO:0000256" key="3">
    <source>
        <dbReference type="ARBA" id="ARBA00023082"/>
    </source>
</evidence>
<feature type="region of interest" description="Disordered" evidence="6">
    <location>
        <begin position="1"/>
        <end position="39"/>
    </location>
</feature>
<accession>A0ABW8CCQ1</accession>
<dbReference type="EMBL" id="JBITYG010000008">
    <property type="protein sequence ID" value="MFI9104219.1"/>
    <property type="molecule type" value="Genomic_DNA"/>
</dbReference>
<evidence type="ECO:0000256" key="5">
    <source>
        <dbReference type="ARBA" id="ARBA00023163"/>
    </source>
</evidence>
<dbReference type="InterPro" id="IPR007627">
    <property type="entry name" value="RNA_pol_sigma70_r2"/>
</dbReference>
<dbReference type="Pfam" id="PF04542">
    <property type="entry name" value="Sigma70_r2"/>
    <property type="match status" value="1"/>
</dbReference>